<evidence type="ECO:0000256" key="1">
    <source>
        <dbReference type="SAM" id="SignalP"/>
    </source>
</evidence>
<dbReference type="Proteomes" id="UP000478183">
    <property type="component" value="Unassembled WGS sequence"/>
</dbReference>
<proteinExistence type="predicted"/>
<dbReference type="AlphaFoldDB" id="A0A6L6JCV2"/>
<reference evidence="2 3" key="1">
    <citation type="submission" date="2019-11" db="EMBL/GenBank/DDBJ databases">
        <authorList>
            <person name="Dong K."/>
        </authorList>
    </citation>
    <scope>NUCLEOTIDE SEQUENCE [LARGE SCALE GENOMIC DNA]</scope>
    <source>
        <strain evidence="2 3">NBRC 111993</strain>
    </source>
</reference>
<comment type="caution">
    <text evidence="2">The sequence shown here is derived from an EMBL/GenBank/DDBJ whole genome shotgun (WGS) entry which is preliminary data.</text>
</comment>
<keyword evidence="1" id="KW-0732">Signal</keyword>
<dbReference type="RefSeq" id="WP_155097140.1">
    <property type="nucleotide sequence ID" value="NZ_WMIE01000020.1"/>
</dbReference>
<feature type="chain" id="PRO_5026862950" description="Transferrin-binding protein B C-lobe/N-lobe beta barrel domain-containing protein" evidence="1">
    <location>
        <begin position="24"/>
        <end position="194"/>
    </location>
</feature>
<name>A0A6L6JCV2_9RHOB</name>
<evidence type="ECO:0008006" key="4">
    <source>
        <dbReference type="Google" id="ProtNLM"/>
    </source>
</evidence>
<dbReference type="EMBL" id="WMIE01000020">
    <property type="protein sequence ID" value="MTH79790.1"/>
    <property type="molecule type" value="Genomic_DNA"/>
</dbReference>
<gene>
    <name evidence="2" type="ORF">GL286_18925</name>
</gene>
<protein>
    <recommendedName>
        <fullName evidence="4">Transferrin-binding protein B C-lobe/N-lobe beta barrel domain-containing protein</fullName>
    </recommendedName>
</protein>
<evidence type="ECO:0000313" key="3">
    <source>
        <dbReference type="Proteomes" id="UP000478183"/>
    </source>
</evidence>
<evidence type="ECO:0000313" key="2">
    <source>
        <dbReference type="EMBL" id="MTH79790.1"/>
    </source>
</evidence>
<dbReference type="OrthoDB" id="7873147at2"/>
<keyword evidence="3" id="KW-1185">Reference proteome</keyword>
<sequence>MNNTMTFPRIGALTLLATLAACGGSGGGDNDNPAAEYSSDSARAARLVAQTANMTQTAAASMPMTGRAEYDGVVGMAFGGTPGSLAASQMLGEVDLNADFGRGTISGEMDDFTTSDGRELNGELRVTGGRITGSDFGANINGRLTGPGNVPGNVSGQVDGDFLGAGANAIRGTGTGISDRGTVGLIFRGTRDRD</sequence>
<feature type="signal peptide" evidence="1">
    <location>
        <begin position="1"/>
        <end position="23"/>
    </location>
</feature>
<accession>A0A6L6JCV2</accession>
<dbReference type="InterPro" id="IPR011250">
    <property type="entry name" value="OMP/PagP_B-barrel"/>
</dbReference>
<dbReference type="Gene3D" id="2.40.160.90">
    <property type="match status" value="1"/>
</dbReference>
<dbReference type="SUPFAM" id="SSF56925">
    <property type="entry name" value="OMPA-like"/>
    <property type="match status" value="1"/>
</dbReference>
<organism evidence="2 3">
    <name type="scientific">Paracoccus aestuariivivens</name>
    <dbReference type="NCBI Taxonomy" id="1820333"/>
    <lineage>
        <taxon>Bacteria</taxon>
        <taxon>Pseudomonadati</taxon>
        <taxon>Pseudomonadota</taxon>
        <taxon>Alphaproteobacteria</taxon>
        <taxon>Rhodobacterales</taxon>
        <taxon>Paracoccaceae</taxon>
        <taxon>Paracoccus</taxon>
    </lineage>
</organism>